<name>A0A1M5X820_9BACT</name>
<sequence>MNTWRWGGCICTVPNQTGAVLVVALMMLVILSIMGGFALTISSIEQRVTNNSEVFQHNFYAAEAVTLEAATTIFEEDDDNLNPPSGAPPAFNWLKLDDPAIDLTQSSQWPSALIAPADTTLTEALSAFADITPPGYASDGTAAGDRIWYAAIDNGTCGAWTGSGGSLTGGPGAPQERCYDVYGMYDVKRGGGKTYTGRMMMTIGYKKVLYN</sequence>
<evidence type="ECO:0000313" key="4">
    <source>
        <dbReference type="Proteomes" id="UP000184139"/>
    </source>
</evidence>
<reference evidence="3 4" key="1">
    <citation type="submission" date="2016-11" db="EMBL/GenBank/DDBJ databases">
        <authorList>
            <person name="Jaros S."/>
            <person name="Januszkiewicz K."/>
            <person name="Wedrychowicz H."/>
        </authorList>
    </citation>
    <scope>NUCLEOTIDE SEQUENCE [LARGE SCALE GENOMIC DNA]</scope>
    <source>
        <strain evidence="3 4">DSM 9705</strain>
    </source>
</reference>
<dbReference type="EMBL" id="FQXS01000018">
    <property type="protein sequence ID" value="SHH95949.1"/>
    <property type="molecule type" value="Genomic_DNA"/>
</dbReference>
<protein>
    <submittedName>
        <fullName evidence="3">PilX N-terminal</fullName>
    </submittedName>
</protein>
<keyword evidence="1" id="KW-0812">Transmembrane</keyword>
<gene>
    <name evidence="3" type="ORF">SAMN02745124_02837</name>
</gene>
<proteinExistence type="predicted"/>
<evidence type="ECO:0000259" key="2">
    <source>
        <dbReference type="Pfam" id="PF14341"/>
    </source>
</evidence>
<keyword evidence="4" id="KW-1185">Reference proteome</keyword>
<feature type="transmembrane region" description="Helical" evidence="1">
    <location>
        <begin position="20"/>
        <end position="41"/>
    </location>
</feature>
<dbReference type="Proteomes" id="UP000184139">
    <property type="component" value="Unassembled WGS sequence"/>
</dbReference>
<keyword evidence="1" id="KW-0472">Membrane</keyword>
<dbReference type="Pfam" id="PF14341">
    <property type="entry name" value="PilX_N"/>
    <property type="match status" value="1"/>
</dbReference>
<dbReference type="STRING" id="1121409.SAMN02745124_02837"/>
<evidence type="ECO:0000313" key="3">
    <source>
        <dbReference type="EMBL" id="SHH95949.1"/>
    </source>
</evidence>
<feature type="domain" description="Type 4 fimbrial biogenesis protein PilX N-terminal" evidence="2">
    <location>
        <begin position="18"/>
        <end position="64"/>
    </location>
</feature>
<dbReference type="InterPro" id="IPR025746">
    <property type="entry name" value="PilX_N_dom"/>
</dbReference>
<keyword evidence="1" id="KW-1133">Transmembrane helix</keyword>
<organism evidence="3 4">
    <name type="scientific">Desulfofustis glycolicus DSM 9705</name>
    <dbReference type="NCBI Taxonomy" id="1121409"/>
    <lineage>
        <taxon>Bacteria</taxon>
        <taxon>Pseudomonadati</taxon>
        <taxon>Thermodesulfobacteriota</taxon>
        <taxon>Desulfobulbia</taxon>
        <taxon>Desulfobulbales</taxon>
        <taxon>Desulfocapsaceae</taxon>
        <taxon>Desulfofustis</taxon>
    </lineage>
</organism>
<evidence type="ECO:0000256" key="1">
    <source>
        <dbReference type="SAM" id="Phobius"/>
    </source>
</evidence>
<dbReference type="AlphaFoldDB" id="A0A1M5X820"/>
<accession>A0A1M5X820</accession>